<sequence>MSWTSGLYKSLLLRSQQSLVRPDLALLDLQISKRTIQTMIGQQRVSCSSLSRAAETIAKKCDELFNANEFENALTTLYADGRPFGGQFAHGRFDMIKQRSLSVFEDTLGESLRPFMQQHSGVLEQVNRRQKELAAHVSRPLWKALRDRRQCDVQSVLVKERPQLTSLEKARRRASERLYNYNYLGRSAVDVALLRQLRGDRGFLDPLRLVTTPPMRKLAEEQFTIVRRLMKMLHARNPMYNRRYVRQRHGRIADEERRRWQEMHLFHAQYQTRRDCMRMLLEVQRRRREGDVDRLSDYVEQIMSGFVEYKTQRTLPWKWEFINDVYNTLALAHCDRCRVPANVDFLQAQNRPVLYLLQAEKLRDMSVRFGGPNIYVEIEKEDERHSRVNQKLEQLENRLRHSRFPIERSYLFFEIARCHFKESRFDKCLVVARKAFNEARSCNCLIWRFNSIFLGCQVHAVLNRFERLKESLARASQLASELKAPQLVAYIGICINVNNYDLAFRRIRQSDVGKRRSRKRSPVSTITSNSSQGSLSST</sequence>
<dbReference type="PhylomeDB" id="B3NWU6"/>
<name>B3NWU6_DROER</name>
<organism evidence="2 3">
    <name type="scientific">Drosophila erecta</name>
    <name type="common">Fruit fly</name>
    <dbReference type="NCBI Taxonomy" id="7220"/>
    <lineage>
        <taxon>Eukaryota</taxon>
        <taxon>Metazoa</taxon>
        <taxon>Ecdysozoa</taxon>
        <taxon>Arthropoda</taxon>
        <taxon>Hexapoda</taxon>
        <taxon>Insecta</taxon>
        <taxon>Pterygota</taxon>
        <taxon>Neoptera</taxon>
        <taxon>Endopterygota</taxon>
        <taxon>Diptera</taxon>
        <taxon>Brachycera</taxon>
        <taxon>Muscomorpha</taxon>
        <taxon>Ephydroidea</taxon>
        <taxon>Drosophilidae</taxon>
        <taxon>Drosophila</taxon>
        <taxon>Sophophora</taxon>
    </lineage>
</organism>
<dbReference type="HOGENOM" id="CLU_035279_0_0_1"/>
<feature type="region of interest" description="Disordered" evidence="1">
    <location>
        <begin position="513"/>
        <end position="538"/>
    </location>
</feature>
<dbReference type="EMBL" id="CH954180">
    <property type="protein sequence ID" value="EDV46493.1"/>
    <property type="molecule type" value="Genomic_DNA"/>
</dbReference>
<reference evidence="2 3" key="1">
    <citation type="journal article" date="2007" name="Nature">
        <title>Evolution of genes and genomes on the Drosophila phylogeny.</title>
        <authorList>
            <consortium name="Drosophila 12 Genomes Consortium"/>
            <person name="Clark A.G."/>
            <person name="Eisen M.B."/>
            <person name="Smith D.R."/>
            <person name="Bergman C.M."/>
            <person name="Oliver B."/>
            <person name="Markow T.A."/>
            <person name="Kaufman T.C."/>
            <person name="Kellis M."/>
            <person name="Gelbart W."/>
            <person name="Iyer V.N."/>
            <person name="Pollard D.A."/>
            <person name="Sackton T.B."/>
            <person name="Larracuente A.M."/>
            <person name="Singh N.D."/>
            <person name="Abad J.P."/>
            <person name="Abt D.N."/>
            <person name="Adryan B."/>
            <person name="Aguade M."/>
            <person name="Akashi H."/>
            <person name="Anderson W.W."/>
            <person name="Aquadro C.F."/>
            <person name="Ardell D.H."/>
            <person name="Arguello R."/>
            <person name="Artieri C.G."/>
            <person name="Barbash D.A."/>
            <person name="Barker D."/>
            <person name="Barsanti P."/>
            <person name="Batterham P."/>
            <person name="Batzoglou S."/>
            <person name="Begun D."/>
            <person name="Bhutkar A."/>
            <person name="Blanco E."/>
            <person name="Bosak S.A."/>
            <person name="Bradley R.K."/>
            <person name="Brand A.D."/>
            <person name="Brent M.R."/>
            <person name="Brooks A.N."/>
            <person name="Brown R.H."/>
            <person name="Butlin R.K."/>
            <person name="Caggese C."/>
            <person name="Calvi B.R."/>
            <person name="Bernardo de Carvalho A."/>
            <person name="Caspi A."/>
            <person name="Castrezana S."/>
            <person name="Celniker S.E."/>
            <person name="Chang J.L."/>
            <person name="Chapple C."/>
            <person name="Chatterji S."/>
            <person name="Chinwalla A."/>
            <person name="Civetta A."/>
            <person name="Clifton S.W."/>
            <person name="Comeron J.M."/>
            <person name="Costello J.C."/>
            <person name="Coyne J.A."/>
            <person name="Daub J."/>
            <person name="David R.G."/>
            <person name="Delcher A.L."/>
            <person name="Delehaunty K."/>
            <person name="Do C.B."/>
            <person name="Ebling H."/>
            <person name="Edwards K."/>
            <person name="Eickbush T."/>
            <person name="Evans J.D."/>
            <person name="Filipski A."/>
            <person name="Findeiss S."/>
            <person name="Freyhult E."/>
            <person name="Fulton L."/>
            <person name="Fulton R."/>
            <person name="Garcia A.C."/>
            <person name="Gardiner A."/>
            <person name="Garfield D.A."/>
            <person name="Garvin B.E."/>
            <person name="Gibson G."/>
            <person name="Gilbert D."/>
            <person name="Gnerre S."/>
            <person name="Godfrey J."/>
            <person name="Good R."/>
            <person name="Gotea V."/>
            <person name="Gravely B."/>
            <person name="Greenberg A.J."/>
            <person name="Griffiths-Jones S."/>
            <person name="Gross S."/>
            <person name="Guigo R."/>
            <person name="Gustafson E.A."/>
            <person name="Haerty W."/>
            <person name="Hahn M.W."/>
            <person name="Halligan D.L."/>
            <person name="Halpern A.L."/>
            <person name="Halter G.M."/>
            <person name="Han M.V."/>
            <person name="Heger A."/>
            <person name="Hillier L."/>
            <person name="Hinrichs A.S."/>
            <person name="Holmes I."/>
            <person name="Hoskins R.A."/>
            <person name="Hubisz M.J."/>
            <person name="Hultmark D."/>
            <person name="Huntley M.A."/>
            <person name="Jaffe D.B."/>
            <person name="Jagadeeshan S."/>
            <person name="Jeck W.R."/>
            <person name="Johnson J."/>
            <person name="Jones C.D."/>
            <person name="Jordan W.C."/>
            <person name="Karpen G.H."/>
            <person name="Kataoka E."/>
            <person name="Keightley P.D."/>
            <person name="Kheradpour P."/>
            <person name="Kirkness E.F."/>
            <person name="Koerich L.B."/>
            <person name="Kristiansen K."/>
            <person name="Kudrna D."/>
            <person name="Kulathinal R.J."/>
            <person name="Kumar S."/>
            <person name="Kwok R."/>
            <person name="Lander E."/>
            <person name="Langley C.H."/>
            <person name="Lapoint R."/>
            <person name="Lazzaro B.P."/>
            <person name="Lee S.J."/>
            <person name="Levesque L."/>
            <person name="Li R."/>
            <person name="Lin C.F."/>
            <person name="Lin M.F."/>
            <person name="Lindblad-Toh K."/>
            <person name="Llopart A."/>
            <person name="Long M."/>
            <person name="Low L."/>
            <person name="Lozovsky E."/>
            <person name="Lu J."/>
            <person name="Luo M."/>
            <person name="Machado C.A."/>
            <person name="Makalowski W."/>
            <person name="Marzo M."/>
            <person name="Matsuda M."/>
            <person name="Matzkin L."/>
            <person name="McAllister B."/>
            <person name="McBride C.S."/>
            <person name="McKernan B."/>
            <person name="McKernan K."/>
            <person name="Mendez-Lago M."/>
            <person name="Minx P."/>
            <person name="Mollenhauer M.U."/>
            <person name="Montooth K."/>
            <person name="Mount S.M."/>
            <person name="Mu X."/>
            <person name="Myers E."/>
            <person name="Negre B."/>
            <person name="Newfeld S."/>
            <person name="Nielsen R."/>
            <person name="Noor M.A."/>
            <person name="O'Grady P."/>
            <person name="Pachter L."/>
            <person name="Papaceit M."/>
            <person name="Parisi M.J."/>
            <person name="Parisi M."/>
            <person name="Parts L."/>
            <person name="Pedersen J.S."/>
            <person name="Pesole G."/>
            <person name="Phillippy A.M."/>
            <person name="Ponting C.P."/>
            <person name="Pop M."/>
            <person name="Porcelli D."/>
            <person name="Powell J.R."/>
            <person name="Prohaska S."/>
            <person name="Pruitt K."/>
            <person name="Puig M."/>
            <person name="Quesneville H."/>
            <person name="Ram K.R."/>
            <person name="Rand D."/>
            <person name="Rasmussen M.D."/>
            <person name="Reed L.K."/>
            <person name="Reenan R."/>
            <person name="Reily A."/>
            <person name="Remington K.A."/>
            <person name="Rieger T.T."/>
            <person name="Ritchie M.G."/>
            <person name="Robin C."/>
            <person name="Rogers Y.H."/>
            <person name="Rohde C."/>
            <person name="Rozas J."/>
            <person name="Rubenfield M.J."/>
            <person name="Ruiz A."/>
            <person name="Russo S."/>
            <person name="Salzberg S.L."/>
            <person name="Sanchez-Gracia A."/>
            <person name="Saranga D.J."/>
            <person name="Sato H."/>
            <person name="Schaeffer S.W."/>
            <person name="Schatz M.C."/>
            <person name="Schlenke T."/>
            <person name="Schwartz R."/>
            <person name="Segarra C."/>
            <person name="Singh R.S."/>
            <person name="Sirot L."/>
            <person name="Sirota M."/>
            <person name="Sisneros N.B."/>
            <person name="Smith C.D."/>
            <person name="Smith T.F."/>
            <person name="Spieth J."/>
            <person name="Stage D.E."/>
            <person name="Stark A."/>
            <person name="Stephan W."/>
            <person name="Strausberg R.L."/>
            <person name="Strempel S."/>
            <person name="Sturgill D."/>
            <person name="Sutton G."/>
            <person name="Sutton G.G."/>
            <person name="Tao W."/>
            <person name="Teichmann S."/>
            <person name="Tobari Y.N."/>
            <person name="Tomimura Y."/>
            <person name="Tsolas J.M."/>
            <person name="Valente V.L."/>
            <person name="Venter E."/>
            <person name="Venter J.C."/>
            <person name="Vicario S."/>
            <person name="Vieira F.G."/>
            <person name="Vilella A.J."/>
            <person name="Villasante A."/>
            <person name="Walenz B."/>
            <person name="Wang J."/>
            <person name="Wasserman M."/>
            <person name="Watts T."/>
            <person name="Wilson D."/>
            <person name="Wilson R.K."/>
            <person name="Wing R.A."/>
            <person name="Wolfner M.F."/>
            <person name="Wong A."/>
            <person name="Wong G.K."/>
            <person name="Wu C.I."/>
            <person name="Wu G."/>
            <person name="Yamamoto D."/>
            <person name="Yang H.P."/>
            <person name="Yang S.P."/>
            <person name="Yorke J.A."/>
            <person name="Yoshida K."/>
            <person name="Zdobnov E."/>
            <person name="Zhang P."/>
            <person name="Zhang Y."/>
            <person name="Zimin A.V."/>
            <person name="Baldwin J."/>
            <person name="Abdouelleil A."/>
            <person name="Abdulkadir J."/>
            <person name="Abebe A."/>
            <person name="Abera B."/>
            <person name="Abreu J."/>
            <person name="Acer S.C."/>
            <person name="Aftuck L."/>
            <person name="Alexander A."/>
            <person name="An P."/>
            <person name="Anderson E."/>
            <person name="Anderson S."/>
            <person name="Arachi H."/>
            <person name="Azer M."/>
            <person name="Bachantsang P."/>
            <person name="Barry A."/>
            <person name="Bayul T."/>
            <person name="Berlin A."/>
            <person name="Bessette D."/>
            <person name="Bloom T."/>
            <person name="Blye J."/>
            <person name="Boguslavskiy L."/>
            <person name="Bonnet C."/>
            <person name="Boukhgalter B."/>
            <person name="Bourzgui I."/>
            <person name="Brown A."/>
            <person name="Cahill P."/>
            <person name="Channer S."/>
            <person name="Cheshatsang Y."/>
            <person name="Chuda L."/>
            <person name="Citroen M."/>
            <person name="Collymore A."/>
            <person name="Cooke P."/>
            <person name="Costello M."/>
            <person name="D'Aco K."/>
            <person name="Daza R."/>
            <person name="De Haan G."/>
            <person name="DeGray S."/>
            <person name="DeMaso C."/>
            <person name="Dhargay N."/>
            <person name="Dooley K."/>
            <person name="Dooley E."/>
            <person name="Doricent M."/>
            <person name="Dorje P."/>
            <person name="Dorjee K."/>
            <person name="Dupes A."/>
            <person name="Elong R."/>
            <person name="Falk J."/>
            <person name="Farina A."/>
            <person name="Faro S."/>
            <person name="Ferguson D."/>
            <person name="Fisher S."/>
            <person name="Foley C.D."/>
            <person name="Franke A."/>
            <person name="Friedrich D."/>
            <person name="Gadbois L."/>
            <person name="Gearin G."/>
            <person name="Gearin C.R."/>
            <person name="Giannoukos G."/>
            <person name="Goode T."/>
            <person name="Graham J."/>
            <person name="Grandbois E."/>
            <person name="Grewal S."/>
            <person name="Gyaltsen K."/>
            <person name="Hafez N."/>
            <person name="Hagos B."/>
            <person name="Hall J."/>
            <person name="Henson C."/>
            <person name="Hollinger A."/>
            <person name="Honan T."/>
            <person name="Huard M.D."/>
            <person name="Hughes L."/>
            <person name="Hurhula B."/>
            <person name="Husby M.E."/>
            <person name="Kamat A."/>
            <person name="Kanga B."/>
            <person name="Kashin S."/>
            <person name="Khazanovich D."/>
            <person name="Kisner P."/>
            <person name="Lance K."/>
            <person name="Lara M."/>
            <person name="Lee W."/>
            <person name="Lennon N."/>
            <person name="Letendre F."/>
            <person name="LeVine R."/>
            <person name="Lipovsky A."/>
            <person name="Liu X."/>
            <person name="Liu J."/>
            <person name="Liu S."/>
            <person name="Lokyitsang T."/>
            <person name="Lokyitsang Y."/>
            <person name="Lubonja R."/>
            <person name="Lui A."/>
            <person name="MacDonald P."/>
            <person name="Magnisalis V."/>
            <person name="Maru K."/>
            <person name="Matthews C."/>
            <person name="McCusker W."/>
            <person name="McDonough S."/>
            <person name="Mehta T."/>
            <person name="Meldrim J."/>
            <person name="Meneus L."/>
            <person name="Mihai O."/>
            <person name="Mihalev A."/>
            <person name="Mihova T."/>
            <person name="Mittelman R."/>
            <person name="Mlenga V."/>
            <person name="Montmayeur A."/>
            <person name="Mulrain L."/>
            <person name="Navidi A."/>
            <person name="Naylor J."/>
            <person name="Negash T."/>
            <person name="Nguyen T."/>
            <person name="Nguyen N."/>
            <person name="Nicol R."/>
            <person name="Norbu C."/>
            <person name="Norbu N."/>
            <person name="Novod N."/>
            <person name="O'Neill B."/>
            <person name="Osman S."/>
            <person name="Markiewicz E."/>
            <person name="Oyono O.L."/>
            <person name="Patti C."/>
            <person name="Phunkhang P."/>
            <person name="Pierre F."/>
            <person name="Priest M."/>
            <person name="Raghuraman S."/>
            <person name="Rege F."/>
            <person name="Reyes R."/>
            <person name="Rise C."/>
            <person name="Rogov P."/>
            <person name="Ross K."/>
            <person name="Ryan E."/>
            <person name="Settipalli S."/>
            <person name="Shea T."/>
            <person name="Sherpa N."/>
            <person name="Shi L."/>
            <person name="Shih D."/>
            <person name="Sparrow T."/>
            <person name="Spaulding J."/>
            <person name="Stalker J."/>
            <person name="Stange-Thomann N."/>
            <person name="Stavropoulos S."/>
            <person name="Stone C."/>
            <person name="Strader C."/>
            <person name="Tesfaye S."/>
            <person name="Thomson T."/>
            <person name="Thoulutsang Y."/>
            <person name="Thoulutsang D."/>
            <person name="Topham K."/>
            <person name="Topping I."/>
            <person name="Tsamla T."/>
            <person name="Vassiliev H."/>
            <person name="Vo A."/>
            <person name="Wangchuk T."/>
            <person name="Wangdi T."/>
            <person name="Weiand M."/>
            <person name="Wilkinson J."/>
            <person name="Wilson A."/>
            <person name="Yadav S."/>
            <person name="Young G."/>
            <person name="Yu Q."/>
            <person name="Zembek L."/>
            <person name="Zhong D."/>
            <person name="Zimmer A."/>
            <person name="Zwirko Z."/>
            <person name="Jaffe D.B."/>
            <person name="Alvarez P."/>
            <person name="Brockman W."/>
            <person name="Butler J."/>
            <person name="Chin C."/>
            <person name="Gnerre S."/>
            <person name="Grabherr M."/>
            <person name="Kleber M."/>
            <person name="Mauceli E."/>
            <person name="MacCallum I."/>
        </authorList>
    </citation>
    <scope>NUCLEOTIDE SEQUENCE [LARGE SCALE GENOMIC DNA]</scope>
    <source>
        <strain evidence="2 3">TSC#14021-0224.01</strain>
    </source>
</reference>
<dbReference type="AlphaFoldDB" id="B3NWU6"/>
<reference evidence="2 3" key="2">
    <citation type="journal article" date="2008" name="Bioinformatics">
        <title>Assembly reconciliation.</title>
        <authorList>
            <person name="Zimin A.V."/>
            <person name="Smith D.R."/>
            <person name="Sutton G."/>
            <person name="Yorke J.A."/>
        </authorList>
    </citation>
    <scope>NUCLEOTIDE SEQUENCE [LARGE SCALE GENOMIC DNA]</scope>
    <source>
        <strain evidence="2 3">TSC#14021-0224.01</strain>
    </source>
</reference>
<evidence type="ECO:0000313" key="3">
    <source>
        <dbReference type="Proteomes" id="UP000008711"/>
    </source>
</evidence>
<dbReference type="PANTHER" id="PTHR21391">
    <property type="entry name" value="AT04489P-RELATED"/>
    <property type="match status" value="1"/>
</dbReference>
<protein>
    <recommendedName>
        <fullName evidence="4">Tetratricopeptide repeat protein 25</fullName>
    </recommendedName>
</protein>
<evidence type="ECO:0008006" key="4">
    <source>
        <dbReference type="Google" id="ProtNLM"/>
    </source>
</evidence>
<dbReference type="eggNOG" id="ENOG502S15H">
    <property type="taxonomic scope" value="Eukaryota"/>
</dbReference>
<dbReference type="Proteomes" id="UP000008711">
    <property type="component" value="Unassembled WGS sequence"/>
</dbReference>
<dbReference type="PANTHER" id="PTHR21391:SF0">
    <property type="entry name" value="AT04489P-RELATED"/>
    <property type="match status" value="1"/>
</dbReference>
<dbReference type="OMA" id="ESRFDKC"/>
<dbReference type="OrthoDB" id="7752111at2759"/>
<accession>B3NWU6</accession>
<keyword evidence="3" id="KW-1185">Reference proteome</keyword>
<gene>
    <name evidence="2" type="primary">Dere\GG18182</name>
    <name evidence="2" type="synonym">dere_GLEANR_3043</name>
    <name evidence="2" type="synonym">GG18182</name>
    <name evidence="2" type="ORF">Dere_GG18182</name>
</gene>
<feature type="compositionally biased region" description="Low complexity" evidence="1">
    <location>
        <begin position="524"/>
        <end position="538"/>
    </location>
</feature>
<evidence type="ECO:0000313" key="2">
    <source>
        <dbReference type="EMBL" id="EDV46493.1"/>
    </source>
</evidence>
<evidence type="ECO:0000256" key="1">
    <source>
        <dbReference type="SAM" id="MobiDB-lite"/>
    </source>
</evidence>
<dbReference type="KEGG" id="der:6550069"/>
<proteinExistence type="predicted"/>